<proteinExistence type="predicted"/>
<sequence length="201" mass="23842">MTNRIDRRILRTRQLLREVFLDLALENGIDNITVKELTDRAGLNRGTFYLHYQDIQDFVEQFKNEILEGFYSIIKKLGHDIDRKEPFGPPPPYGYVRPFEYVVEHKRFFQVFMRPNGDTSFGSRLTQLIREQFHGSYRYFKTENLSEIPVKQQYLFAYLASAYVGTIHFWIQRDLDLSPTELTILFSQISRLGSAHLNFNF</sequence>
<dbReference type="HOGENOM" id="CLU_087539_0_0_9"/>
<keyword evidence="3" id="KW-0812">Transmembrane</keyword>
<evidence type="ECO:0000313" key="5">
    <source>
        <dbReference type="EMBL" id="AIG26649.1"/>
    </source>
</evidence>
<reference evidence="5 6" key="1">
    <citation type="journal article" date="2011" name="J. Bacteriol.">
        <title>Genome sequence of Brevibacillus laterosporus LMG 15441, a pathogen of invertebrates.</title>
        <authorList>
            <person name="Djukic M."/>
            <person name="Poehlein A."/>
            <person name="Thurmer A."/>
            <person name="Daniel R."/>
        </authorList>
    </citation>
    <scope>NUCLEOTIDE SEQUENCE [LARGE SCALE GENOMIC DNA]</scope>
    <source>
        <strain evidence="5 6">LMG 15441</strain>
    </source>
</reference>
<feature type="DNA-binding region" description="H-T-H motif" evidence="2">
    <location>
        <begin position="33"/>
        <end position="52"/>
    </location>
</feature>
<name>A0A075R469_BRELA</name>
<keyword evidence="6" id="KW-1185">Reference proteome</keyword>
<dbReference type="PROSITE" id="PS50977">
    <property type="entry name" value="HTH_TETR_2"/>
    <property type="match status" value="1"/>
</dbReference>
<protein>
    <recommendedName>
        <fullName evidence="4">HTH tetR-type domain-containing protein</fullName>
    </recommendedName>
</protein>
<organism evidence="5 6">
    <name type="scientific">Brevibacillus laterosporus LMG 15441</name>
    <dbReference type="NCBI Taxonomy" id="1042163"/>
    <lineage>
        <taxon>Bacteria</taxon>
        <taxon>Bacillati</taxon>
        <taxon>Bacillota</taxon>
        <taxon>Bacilli</taxon>
        <taxon>Bacillales</taxon>
        <taxon>Paenibacillaceae</taxon>
        <taxon>Brevibacillus</taxon>
    </lineage>
</organism>
<dbReference type="KEGG" id="blr:BRLA_c023280"/>
<dbReference type="SUPFAM" id="SSF46689">
    <property type="entry name" value="Homeodomain-like"/>
    <property type="match status" value="1"/>
</dbReference>
<evidence type="ECO:0000256" key="2">
    <source>
        <dbReference type="PROSITE-ProRule" id="PRU00335"/>
    </source>
</evidence>
<evidence type="ECO:0000313" key="6">
    <source>
        <dbReference type="Proteomes" id="UP000005850"/>
    </source>
</evidence>
<dbReference type="eggNOG" id="COG1309">
    <property type="taxonomic scope" value="Bacteria"/>
</dbReference>
<feature type="domain" description="HTH tetR-type" evidence="4">
    <location>
        <begin position="10"/>
        <end position="70"/>
    </location>
</feature>
<dbReference type="Pfam" id="PF00440">
    <property type="entry name" value="TetR_N"/>
    <property type="match status" value="1"/>
</dbReference>
<dbReference type="STRING" id="1042163.BRLA_c023280"/>
<dbReference type="Proteomes" id="UP000005850">
    <property type="component" value="Chromosome"/>
</dbReference>
<accession>A0A075R469</accession>
<dbReference type="Pfam" id="PF14278">
    <property type="entry name" value="TetR_C_8"/>
    <property type="match status" value="1"/>
</dbReference>
<keyword evidence="3" id="KW-1133">Transmembrane helix</keyword>
<dbReference type="GO" id="GO:0003677">
    <property type="term" value="F:DNA binding"/>
    <property type="evidence" value="ECO:0007669"/>
    <property type="project" value="UniProtKB-UniRule"/>
</dbReference>
<dbReference type="RefSeq" id="WP_003337550.1">
    <property type="nucleotide sequence ID" value="NZ_CP007806.1"/>
</dbReference>
<dbReference type="PANTHER" id="PTHR43479:SF7">
    <property type="entry name" value="TETR-FAMILY TRANSCRIPTIONAL REGULATOR"/>
    <property type="match status" value="1"/>
</dbReference>
<evidence type="ECO:0000256" key="1">
    <source>
        <dbReference type="ARBA" id="ARBA00023125"/>
    </source>
</evidence>
<dbReference type="PANTHER" id="PTHR43479">
    <property type="entry name" value="ACREF/ENVCD OPERON REPRESSOR-RELATED"/>
    <property type="match status" value="1"/>
</dbReference>
<dbReference type="InterPro" id="IPR039532">
    <property type="entry name" value="TetR_C_Firmicutes"/>
</dbReference>
<feature type="transmembrane region" description="Helical" evidence="3">
    <location>
        <begin position="154"/>
        <end position="171"/>
    </location>
</feature>
<dbReference type="EMBL" id="CP007806">
    <property type="protein sequence ID" value="AIG26649.1"/>
    <property type="molecule type" value="Genomic_DNA"/>
</dbReference>
<dbReference type="Gene3D" id="1.10.357.10">
    <property type="entry name" value="Tetracycline Repressor, domain 2"/>
    <property type="match status" value="1"/>
</dbReference>
<keyword evidence="3" id="KW-0472">Membrane</keyword>
<dbReference type="InterPro" id="IPR050624">
    <property type="entry name" value="HTH-type_Tx_Regulator"/>
</dbReference>
<dbReference type="InterPro" id="IPR009057">
    <property type="entry name" value="Homeodomain-like_sf"/>
</dbReference>
<evidence type="ECO:0000256" key="3">
    <source>
        <dbReference type="SAM" id="Phobius"/>
    </source>
</evidence>
<evidence type="ECO:0000259" key="4">
    <source>
        <dbReference type="PROSITE" id="PS50977"/>
    </source>
</evidence>
<dbReference type="AlphaFoldDB" id="A0A075R469"/>
<gene>
    <name evidence="5" type="ORF">BRLA_c023280</name>
</gene>
<keyword evidence="1 2" id="KW-0238">DNA-binding</keyword>
<dbReference type="InterPro" id="IPR001647">
    <property type="entry name" value="HTH_TetR"/>
</dbReference>